<reference evidence="2 3" key="1">
    <citation type="submission" date="2018-05" db="EMBL/GenBank/DDBJ databases">
        <title>Acuticoccus sediminis sp. nov., isolated from deep-sea sediment of Indian Ocean.</title>
        <authorList>
            <person name="Liu X."/>
            <person name="Lai Q."/>
            <person name="Du Y."/>
            <person name="Sun F."/>
            <person name="Zhang X."/>
            <person name="Wang S."/>
            <person name="Shao Z."/>
        </authorList>
    </citation>
    <scope>NUCLEOTIDE SEQUENCE [LARGE SCALE GENOMIC DNA]</scope>
    <source>
        <strain evidence="2 3">PTG4-2</strain>
    </source>
</reference>
<accession>A0A8B2NTT6</accession>
<dbReference type="AlphaFoldDB" id="A0A8B2NTT6"/>
<dbReference type="Pfam" id="PF02538">
    <property type="entry name" value="Hydantoinase_B"/>
    <property type="match status" value="1"/>
</dbReference>
<dbReference type="GO" id="GO:0005829">
    <property type="term" value="C:cytosol"/>
    <property type="evidence" value="ECO:0007669"/>
    <property type="project" value="TreeGrafter"/>
</dbReference>
<dbReference type="PANTHER" id="PTHR11365:SF23">
    <property type="entry name" value="HYPOTHETICAL 5-OXOPROLINASE (EUROFUNG)-RELATED"/>
    <property type="match status" value="1"/>
</dbReference>
<dbReference type="InterPro" id="IPR003692">
    <property type="entry name" value="Hydantoinase_B"/>
</dbReference>
<organism evidence="2 3">
    <name type="scientific">Acuticoccus sediminis</name>
    <dbReference type="NCBI Taxonomy" id="2184697"/>
    <lineage>
        <taxon>Bacteria</taxon>
        <taxon>Pseudomonadati</taxon>
        <taxon>Pseudomonadota</taxon>
        <taxon>Alphaproteobacteria</taxon>
        <taxon>Hyphomicrobiales</taxon>
        <taxon>Amorphaceae</taxon>
        <taxon>Acuticoccus</taxon>
    </lineage>
</organism>
<evidence type="ECO:0000259" key="1">
    <source>
        <dbReference type="Pfam" id="PF02538"/>
    </source>
</evidence>
<dbReference type="Proteomes" id="UP000249590">
    <property type="component" value="Unassembled WGS sequence"/>
</dbReference>
<sequence>MDDLDRARACRGILPGRFGEGGGRLVTHDGTSILERDPVTFEVVRSALYAICAEMKSVIMRTSFSPLLSLSADLSCALLDREGRVVAQGNDIPVHLGAARFTADAIFRAFPVAQWKPRDAVITNDPYSGGTHLPDVSMLTPVFGGDTLLGFALSRIHWPDVGGIARGSSSVSDEIIKEGLRIPPLKIVEEGRVREDALGLILANVRAPSDREGDFRAAIAGHLRAEARLQGLAEKYSAPAIVAIMGDTQAYSRSLVDARLRELPDTVVHHAEPLDGDGVDPDAAPVIRVAIEKRGTSLRFDFTGSDACVAGPVNAPIAVTSSAVFYTVLAFAGGDIAPNSGVYDNVEIVAPEGSVVNAAYPAPVVAANTETANRLADILIAALGKSYPDRVSGGGYGSACVYTLGGRDPRRDSPFVHYETIGGGMGATRDMDGASGLRVHMGNTMNLPVEATEALVPVRFVDYALVRGSGGDGQRCGGLGVRKTLVALTGGIEASILGERTRSPAHGAAGGEPGACASFAIVGSDGTRRELGAKSGPHRLAEGDRLEMVTAGGGGWGEA</sequence>
<comment type="caution">
    <text evidence="2">The sequence shown here is derived from an EMBL/GenBank/DDBJ whole genome shotgun (WGS) entry which is preliminary data.</text>
</comment>
<gene>
    <name evidence="2" type="ORF">DLJ53_11045</name>
</gene>
<dbReference type="GO" id="GO:0006749">
    <property type="term" value="P:glutathione metabolic process"/>
    <property type="evidence" value="ECO:0007669"/>
    <property type="project" value="TreeGrafter"/>
</dbReference>
<dbReference type="PANTHER" id="PTHR11365">
    <property type="entry name" value="5-OXOPROLINASE RELATED"/>
    <property type="match status" value="1"/>
</dbReference>
<name>A0A8B2NTT6_9HYPH</name>
<dbReference type="GO" id="GO:0017168">
    <property type="term" value="F:5-oxoprolinase (ATP-hydrolyzing) activity"/>
    <property type="evidence" value="ECO:0007669"/>
    <property type="project" value="TreeGrafter"/>
</dbReference>
<dbReference type="EMBL" id="QHHQ01000002">
    <property type="protein sequence ID" value="RAI01919.1"/>
    <property type="molecule type" value="Genomic_DNA"/>
</dbReference>
<protein>
    <submittedName>
        <fullName evidence="2">5-oxoprolinase</fullName>
    </submittedName>
</protein>
<dbReference type="InterPro" id="IPR045079">
    <property type="entry name" value="Oxoprolinase-like"/>
</dbReference>
<feature type="domain" description="Hydantoinase B/oxoprolinase" evidence="1">
    <location>
        <begin position="37"/>
        <end position="558"/>
    </location>
</feature>
<evidence type="ECO:0000313" key="3">
    <source>
        <dbReference type="Proteomes" id="UP000249590"/>
    </source>
</evidence>
<proteinExistence type="predicted"/>
<evidence type="ECO:0000313" key="2">
    <source>
        <dbReference type="EMBL" id="RAI01919.1"/>
    </source>
</evidence>
<keyword evidence="3" id="KW-1185">Reference proteome</keyword>